<keyword evidence="3" id="KW-0689">Ribosomal protein</keyword>
<dbReference type="Gene3D" id="3.30.1330.230">
    <property type="match status" value="1"/>
</dbReference>
<dbReference type="Proteomes" id="UP000182652">
    <property type="component" value="Unassembled WGS sequence"/>
</dbReference>
<dbReference type="Gene3D" id="3.30.40.250">
    <property type="match status" value="1"/>
</dbReference>
<dbReference type="Gene3D" id="3.30.160.660">
    <property type="match status" value="1"/>
</dbReference>
<reference evidence="3 4" key="1">
    <citation type="submission" date="2016-10" db="EMBL/GenBank/DDBJ databases">
        <authorList>
            <person name="de Groot N.N."/>
        </authorList>
    </citation>
    <scope>NUCLEOTIDE SEQUENCE [LARGE SCALE GENOMIC DNA]</scope>
    <source>
        <strain evidence="3 4">DSM 10495</strain>
    </source>
</reference>
<evidence type="ECO:0000313" key="4">
    <source>
        <dbReference type="Proteomes" id="UP000182652"/>
    </source>
</evidence>
<dbReference type="Pfam" id="PF02624">
    <property type="entry name" value="YcaO"/>
    <property type="match status" value="1"/>
</dbReference>
<gene>
    <name evidence="3" type="ORF">SAMN04489745_0705</name>
</gene>
<dbReference type="GO" id="GO:0016740">
    <property type="term" value="F:transferase activity"/>
    <property type="evidence" value="ECO:0007669"/>
    <property type="project" value="UniProtKB-KW"/>
</dbReference>
<dbReference type="AlphaFoldDB" id="A0A1H4KMS0"/>
<feature type="domain" description="YcaO" evidence="2">
    <location>
        <begin position="64"/>
        <end position="488"/>
    </location>
</feature>
<keyword evidence="4" id="KW-1185">Reference proteome</keyword>
<feature type="region of interest" description="Disordered" evidence="1">
    <location>
        <begin position="151"/>
        <end position="174"/>
    </location>
</feature>
<dbReference type="GO" id="GO:0005840">
    <property type="term" value="C:ribosome"/>
    <property type="evidence" value="ECO:0007669"/>
    <property type="project" value="UniProtKB-KW"/>
</dbReference>
<evidence type="ECO:0000259" key="2">
    <source>
        <dbReference type="PROSITE" id="PS51664"/>
    </source>
</evidence>
<protein>
    <submittedName>
        <fullName evidence="3">Ribosomal protein S12 methylthiotransferase accessory factor</fullName>
    </submittedName>
</protein>
<keyword evidence="3" id="KW-0808">Transferase</keyword>
<dbReference type="PROSITE" id="PS51664">
    <property type="entry name" value="YCAO"/>
    <property type="match status" value="1"/>
</dbReference>
<sequence length="488" mass="53287">MNLAAPPASPLPLQALVDEQTGIIRRVRPVLTPEHAPPAYTSMTAEVSDARWLGDWPADRVSLGTTFGDERQAWIAAVAEGMERYCGNFIPADLDDGDHLVATAAELRAQGLRHAPLDTLPRFAPWQEARTGFPYRNLEDDVRTLWVRCTTTEPGGAPQPAPPSAAGPSTAAEGAAPSASADCWLPASLVYLNWRQRRFRELPRVHHLNYAGIATGQGFQDAADRAVLEVIERDALELWWHLGGPVRGIRPESVPGLVEDMAGCRLEYWVVEMPSEFAPCVAALVHDPDTGLYAAGFACRTDPAEAARKAVLEAVHTWIYTQGCQDADGWVFQAVEAGLMARGLYLDHREDRAYLDDAGEHFSAVRDLGAHVQLWLDPRVHHLASRFMAPELGLVDIDTLDGVALPEVHARLREAGHPVHLRDLTTADVAQTGLRVVRAVVGGLVPNAPAAFAYLGCPRFAQVALDRGWRDAAPHRPEDFTLVPPPHM</sequence>
<dbReference type="InterPro" id="IPR003776">
    <property type="entry name" value="YcaO-like_dom"/>
</dbReference>
<proteinExistence type="predicted"/>
<evidence type="ECO:0000256" key="1">
    <source>
        <dbReference type="SAM" id="MobiDB-lite"/>
    </source>
</evidence>
<keyword evidence="3" id="KW-0687">Ribonucleoprotein</keyword>
<accession>A0A1H4KMS0</accession>
<dbReference type="EMBL" id="FNSN01000003">
    <property type="protein sequence ID" value="SEB59395.1"/>
    <property type="molecule type" value="Genomic_DNA"/>
</dbReference>
<name>A0A1H4KMS0_9MICC</name>
<organism evidence="3 4">
    <name type="scientific">Arthrobacter woluwensis</name>
    <dbReference type="NCBI Taxonomy" id="156980"/>
    <lineage>
        <taxon>Bacteria</taxon>
        <taxon>Bacillati</taxon>
        <taxon>Actinomycetota</taxon>
        <taxon>Actinomycetes</taxon>
        <taxon>Micrococcales</taxon>
        <taxon>Micrococcaceae</taxon>
        <taxon>Arthrobacter</taxon>
    </lineage>
</organism>
<dbReference type="RefSeq" id="WP_066216109.1">
    <property type="nucleotide sequence ID" value="NZ_FNSN01000003.1"/>
</dbReference>
<dbReference type="PANTHER" id="PTHR37809">
    <property type="entry name" value="RIBOSOMAL PROTEIN S12 METHYLTHIOTRANSFERASE ACCESSORY FACTOR YCAO"/>
    <property type="match status" value="1"/>
</dbReference>
<dbReference type="STRING" id="156980.SAMN04489745_0705"/>
<dbReference type="PANTHER" id="PTHR37809:SF1">
    <property type="entry name" value="RIBOSOMAL PROTEIN S12 METHYLTHIOTRANSFERASE ACCESSORY FACTOR YCAO"/>
    <property type="match status" value="1"/>
</dbReference>
<evidence type="ECO:0000313" key="3">
    <source>
        <dbReference type="EMBL" id="SEB59395.1"/>
    </source>
</evidence>